<dbReference type="InterPro" id="IPR011042">
    <property type="entry name" value="6-blade_b-propeller_TolB-like"/>
</dbReference>
<dbReference type="GO" id="GO:0009055">
    <property type="term" value="F:electron transfer activity"/>
    <property type="evidence" value="ECO:0007669"/>
    <property type="project" value="InterPro"/>
</dbReference>
<evidence type="ECO:0000313" key="7">
    <source>
        <dbReference type="Proteomes" id="UP000008461"/>
    </source>
</evidence>
<dbReference type="NCBIfam" id="TIGR02603">
    <property type="entry name" value="CxxCH_TIGR02603"/>
    <property type="match status" value="1"/>
</dbReference>
<dbReference type="Pfam" id="PF13646">
    <property type="entry name" value="HEAT_2"/>
    <property type="match status" value="1"/>
</dbReference>
<dbReference type="eggNOG" id="COG1413">
    <property type="taxonomic scope" value="Bacteria"/>
</dbReference>
<dbReference type="GO" id="GO:0020037">
    <property type="term" value="F:heme binding"/>
    <property type="evidence" value="ECO:0007669"/>
    <property type="project" value="InterPro"/>
</dbReference>
<dbReference type="InterPro" id="IPR016024">
    <property type="entry name" value="ARM-type_fold"/>
</dbReference>
<dbReference type="STRING" id="760192.Halhy_6354"/>
<gene>
    <name evidence="6" type="ordered locus">Halhy_6354</name>
</gene>
<evidence type="ECO:0000256" key="4">
    <source>
        <dbReference type="PROSITE-ProRule" id="PRU00433"/>
    </source>
</evidence>
<evidence type="ECO:0000313" key="6">
    <source>
        <dbReference type="EMBL" id="AEE54173.1"/>
    </source>
</evidence>
<keyword evidence="3 4" id="KW-0408">Iron</keyword>
<dbReference type="GO" id="GO:0046872">
    <property type="term" value="F:metal ion binding"/>
    <property type="evidence" value="ECO:0007669"/>
    <property type="project" value="UniProtKB-KW"/>
</dbReference>
<dbReference type="InterPro" id="IPR036909">
    <property type="entry name" value="Cyt_c-like_dom_sf"/>
</dbReference>
<dbReference type="PROSITE" id="PS51007">
    <property type="entry name" value="CYTC"/>
    <property type="match status" value="1"/>
</dbReference>
<dbReference type="Pfam" id="PF23500">
    <property type="entry name" value="DUF7133"/>
    <property type="match status" value="1"/>
</dbReference>
<dbReference type="HOGENOM" id="CLU_004500_0_0_10"/>
<dbReference type="InterPro" id="IPR009056">
    <property type="entry name" value="Cyt_c-like_dom"/>
</dbReference>
<dbReference type="Gene3D" id="1.25.10.10">
    <property type="entry name" value="Leucine-rich Repeat Variant"/>
    <property type="match status" value="1"/>
</dbReference>
<protein>
    <submittedName>
        <fullName evidence="6">Membrane-bound dehydrogenase domain protein</fullName>
    </submittedName>
</protein>
<dbReference type="eggNOG" id="COG2133">
    <property type="taxonomic scope" value="Bacteria"/>
</dbReference>
<keyword evidence="2 4" id="KW-0479">Metal-binding</keyword>
<keyword evidence="7" id="KW-1185">Reference proteome</keyword>
<dbReference type="PANTHER" id="PTHR33546:SF1">
    <property type="entry name" value="LARGE, MULTIFUNCTIONAL SECRETED PROTEIN"/>
    <property type="match status" value="1"/>
</dbReference>
<dbReference type="InterPro" id="IPR013427">
    <property type="entry name" value="Haem-bd_dom_put"/>
</dbReference>
<evidence type="ECO:0000259" key="5">
    <source>
        <dbReference type="PROSITE" id="PS51007"/>
    </source>
</evidence>
<reference evidence="6 7" key="1">
    <citation type="journal article" date="2011" name="Stand. Genomic Sci.">
        <title>Complete genome sequence of Haliscomenobacter hydrossis type strain (O).</title>
        <authorList>
            <consortium name="US DOE Joint Genome Institute (JGI-PGF)"/>
            <person name="Daligault H."/>
            <person name="Lapidus A."/>
            <person name="Zeytun A."/>
            <person name="Nolan M."/>
            <person name="Lucas S."/>
            <person name="Del Rio T.G."/>
            <person name="Tice H."/>
            <person name="Cheng J.F."/>
            <person name="Tapia R."/>
            <person name="Han C."/>
            <person name="Goodwin L."/>
            <person name="Pitluck S."/>
            <person name="Liolios K."/>
            <person name="Pagani I."/>
            <person name="Ivanova N."/>
            <person name="Huntemann M."/>
            <person name="Mavromatis K."/>
            <person name="Mikhailova N."/>
            <person name="Pati A."/>
            <person name="Chen A."/>
            <person name="Palaniappan K."/>
            <person name="Land M."/>
            <person name="Hauser L."/>
            <person name="Brambilla E.M."/>
            <person name="Rohde M."/>
            <person name="Verbarg S."/>
            <person name="Goker M."/>
            <person name="Bristow J."/>
            <person name="Eisen J.A."/>
            <person name="Markowitz V."/>
            <person name="Hugenholtz P."/>
            <person name="Kyrpides N.C."/>
            <person name="Klenk H.P."/>
            <person name="Woyke T."/>
        </authorList>
    </citation>
    <scope>NUCLEOTIDE SEQUENCE [LARGE SCALE GENOMIC DNA]</scope>
    <source>
        <strain evidence="7">ATCC 27775 / DSM 1100 / LMG 10767 / O</strain>
    </source>
</reference>
<dbReference type="Proteomes" id="UP000008461">
    <property type="component" value="Chromosome"/>
</dbReference>
<dbReference type="EMBL" id="CP002691">
    <property type="protein sequence ID" value="AEE54173.1"/>
    <property type="molecule type" value="Genomic_DNA"/>
</dbReference>
<evidence type="ECO:0000256" key="1">
    <source>
        <dbReference type="ARBA" id="ARBA00022617"/>
    </source>
</evidence>
<dbReference type="AlphaFoldDB" id="F4L7J3"/>
<evidence type="ECO:0000256" key="2">
    <source>
        <dbReference type="ARBA" id="ARBA00022723"/>
    </source>
</evidence>
<dbReference type="NCBIfam" id="TIGR02604">
    <property type="entry name" value="Piru_Ver_Nterm"/>
    <property type="match status" value="1"/>
</dbReference>
<dbReference type="OrthoDB" id="9808161at2"/>
<feature type="domain" description="Cytochrome c" evidence="5">
    <location>
        <begin position="907"/>
        <end position="1041"/>
    </location>
</feature>
<dbReference type="SUPFAM" id="SSF50952">
    <property type="entry name" value="Soluble quinoprotein glucose dehydrogenase"/>
    <property type="match status" value="1"/>
</dbReference>
<evidence type="ECO:0000256" key="3">
    <source>
        <dbReference type="ARBA" id="ARBA00023004"/>
    </source>
</evidence>
<dbReference type="Gene3D" id="2.120.10.30">
    <property type="entry name" value="TolB, C-terminal domain"/>
    <property type="match status" value="1"/>
</dbReference>
<dbReference type="PANTHER" id="PTHR33546">
    <property type="entry name" value="LARGE, MULTIFUNCTIONAL SECRETED PROTEIN-RELATED"/>
    <property type="match status" value="1"/>
</dbReference>
<dbReference type="InterPro" id="IPR011989">
    <property type="entry name" value="ARM-like"/>
</dbReference>
<dbReference type="InterPro" id="IPR011041">
    <property type="entry name" value="Quinoprot_gluc/sorb_DH_b-prop"/>
</dbReference>
<dbReference type="KEGG" id="hhy:Halhy_6354"/>
<reference key="2">
    <citation type="submission" date="2011-04" db="EMBL/GenBank/DDBJ databases">
        <title>Complete sequence of chromosome of Haliscomenobacter hydrossis DSM 1100.</title>
        <authorList>
            <consortium name="US DOE Joint Genome Institute (JGI-PGF)"/>
            <person name="Lucas S."/>
            <person name="Han J."/>
            <person name="Lapidus A."/>
            <person name="Bruce D."/>
            <person name="Goodwin L."/>
            <person name="Pitluck S."/>
            <person name="Peters L."/>
            <person name="Kyrpides N."/>
            <person name="Mavromatis K."/>
            <person name="Ivanova N."/>
            <person name="Ovchinnikova G."/>
            <person name="Pagani I."/>
            <person name="Daligault H."/>
            <person name="Detter J.C."/>
            <person name="Han C."/>
            <person name="Land M."/>
            <person name="Hauser L."/>
            <person name="Markowitz V."/>
            <person name="Cheng J.-F."/>
            <person name="Hugenholtz P."/>
            <person name="Woyke T."/>
            <person name="Wu D."/>
            <person name="Verbarg S."/>
            <person name="Frueling A."/>
            <person name="Brambilla E."/>
            <person name="Klenk H.-P."/>
            <person name="Eisen J.A."/>
        </authorList>
    </citation>
    <scope>NUCLEOTIDE SEQUENCE</scope>
    <source>
        <strain>DSM 1100</strain>
    </source>
</reference>
<proteinExistence type="predicted"/>
<name>F4L7J3_HALH1</name>
<dbReference type="InterPro" id="IPR055557">
    <property type="entry name" value="DUF7133"/>
</dbReference>
<dbReference type="Gene3D" id="1.10.760.10">
    <property type="entry name" value="Cytochrome c-like domain"/>
    <property type="match status" value="1"/>
</dbReference>
<dbReference type="InterPro" id="IPR013428">
    <property type="entry name" value="Membrane-bound_put_N"/>
</dbReference>
<accession>F4L7J3</accession>
<dbReference type="SUPFAM" id="SSF46626">
    <property type="entry name" value="Cytochrome c"/>
    <property type="match status" value="1"/>
</dbReference>
<sequence>MSLWFVTRGSLNLLNSSTFSTKNIRSQMKNIFPLCTLLVLLVACAPKKPSIDFDKLEEPAKRLAENAVYGMEVAEGCDVQLFASEPMLINPTNLHVDERGRVWVCEALNYRNTHNPENPSREKGDRILILEDTDGDAKADKSTVFYQGTDVNAALGIWATDNHAIVSCSPYVFLLSDTNGDDKADTKDTLFTGLGGEQSDHAIHSFIQGPDGKLYFNFGNNGQQIMDRHGKPVIDMSGNTVNNKGTPYRQGMVFRCDPDGSNLEVLAHNFRNNYEVAPDSYGTLWQSDNDDDGNMGVRINYVMEYGNYGYTDQVTGAWWGERRINLEPEIPKRHWHLNDPGVVPNLLQTGSGSPCGMAVYEGEMLPKIFWNQPLHAEAGHNVVRAYPAQVDGAGYKAEVVNLVKSKDQWFRPSDVCVAPDGSVFISDWYDPAVGGHKFGDTGRGRIFRVSAGKKGKKYLPAAAVAGFETADQLLESLQNPNLAVQAKAANALRSKGSSAEAGLKKLWTDENPRVRARALWILGKMKGKAQTYVQAALKDKDADIRTVGLRLARQVLPNQLAQLVKSVVSDPSAQVRREAAIALRFAKGPEADQAWAELASQYDGKDRWYLEALGIGSDLEADTRLAAWKAKVGAKWNNEAGKNIVWRSRSKDALPLLKEMIQDPQVRPFDLRQYFRALHFQTDPLRNGLIASLVNADHPLKDSINLLALFEIDPAYFQQSAELKSLADQVLPSLEGKVEYLDLLERLQLKNQNPNLLNMALQSKDEALRGQAASLLVANGGMALLLQQLKGADDAKAQQILYALAPVNNLGLFKVYQQYLSDANNNSLALRRAALNCLNSTWDGQIYLLDLFEKNQVPEELAMQGLVSLSGAWNTDVRKKSREMLTKKQKETGNALPAVAVLEGRSGKVASGKAVFLQHCANCHKVGNNGVNFGPALTEIGAKLDKGALYNAIIFPSSGINYGYEGFNVALKDGSTLQGIIESKTASQLTLRIMGGTSRSYPLSDVQKMEEMPLSLMTEGLHRGFTEQQLVDLVEYLATLKPKESI</sequence>
<keyword evidence="1 4" id="KW-0349">Heme</keyword>
<dbReference type="Pfam" id="PF00034">
    <property type="entry name" value="Cytochrom_C"/>
    <property type="match status" value="1"/>
</dbReference>
<dbReference type="eggNOG" id="COG2010">
    <property type="taxonomic scope" value="Bacteria"/>
</dbReference>
<organism evidence="6 7">
    <name type="scientific">Haliscomenobacter hydrossis (strain ATCC 27775 / DSM 1100 / LMG 10767 / O)</name>
    <dbReference type="NCBI Taxonomy" id="760192"/>
    <lineage>
        <taxon>Bacteria</taxon>
        <taxon>Pseudomonadati</taxon>
        <taxon>Bacteroidota</taxon>
        <taxon>Saprospiria</taxon>
        <taxon>Saprospirales</taxon>
        <taxon>Haliscomenobacteraceae</taxon>
        <taxon>Haliscomenobacter</taxon>
    </lineage>
</organism>
<dbReference type="SUPFAM" id="SSF48371">
    <property type="entry name" value="ARM repeat"/>
    <property type="match status" value="1"/>
</dbReference>